<feature type="transmembrane region" description="Helical" evidence="10">
    <location>
        <begin position="12"/>
        <end position="31"/>
    </location>
</feature>
<evidence type="ECO:0000313" key="13">
    <source>
        <dbReference type="Proteomes" id="UP001205998"/>
    </source>
</evidence>
<comment type="caution">
    <text evidence="12">The sequence shown here is derived from an EMBL/GenBank/DDBJ whole genome shotgun (WGS) entry which is preliminary data.</text>
</comment>
<dbReference type="SUPFAM" id="SSF81321">
    <property type="entry name" value="Family A G protein-coupled receptor-like"/>
    <property type="match status" value="1"/>
</dbReference>
<dbReference type="GO" id="GO:0004930">
    <property type="term" value="F:G protein-coupled receptor activity"/>
    <property type="evidence" value="ECO:0007669"/>
    <property type="project" value="UniProtKB-KW"/>
</dbReference>
<keyword evidence="13" id="KW-1185">Reference proteome</keyword>
<keyword evidence="9" id="KW-0807">Transducer</keyword>
<accession>A0AAD5AQE8</accession>
<evidence type="ECO:0000256" key="10">
    <source>
        <dbReference type="SAM" id="Phobius"/>
    </source>
</evidence>
<feature type="domain" description="G-protein coupled receptors family 1 profile" evidence="11">
    <location>
        <begin position="29"/>
        <end position="326"/>
    </location>
</feature>
<keyword evidence="5" id="KW-0297">G-protein coupled receptor</keyword>
<evidence type="ECO:0000256" key="8">
    <source>
        <dbReference type="ARBA" id="ARBA00023180"/>
    </source>
</evidence>
<organism evidence="12 13">
    <name type="scientific">Silurus asotus</name>
    <name type="common">Amur catfish</name>
    <name type="synonym">Parasilurus asotus</name>
    <dbReference type="NCBI Taxonomy" id="30991"/>
    <lineage>
        <taxon>Eukaryota</taxon>
        <taxon>Metazoa</taxon>
        <taxon>Chordata</taxon>
        <taxon>Craniata</taxon>
        <taxon>Vertebrata</taxon>
        <taxon>Euteleostomi</taxon>
        <taxon>Actinopterygii</taxon>
        <taxon>Neopterygii</taxon>
        <taxon>Teleostei</taxon>
        <taxon>Ostariophysi</taxon>
        <taxon>Siluriformes</taxon>
        <taxon>Siluridae</taxon>
        <taxon>Silurus</taxon>
    </lineage>
</organism>
<name>A0AAD5AQE8_SILAS</name>
<evidence type="ECO:0000256" key="5">
    <source>
        <dbReference type="ARBA" id="ARBA00023040"/>
    </source>
</evidence>
<protein>
    <submittedName>
        <fullName evidence="12">Adenosine A2a receptor b</fullName>
    </submittedName>
</protein>
<dbReference type="Gene3D" id="1.20.1070.10">
    <property type="entry name" value="Rhodopsin 7-helix transmembrane proteins"/>
    <property type="match status" value="1"/>
</dbReference>
<keyword evidence="6 10" id="KW-0472">Membrane</keyword>
<dbReference type="PANTHER" id="PTHR24246:SF27">
    <property type="entry name" value="ADENOSINE RECEPTOR, ISOFORM A"/>
    <property type="match status" value="1"/>
</dbReference>
<evidence type="ECO:0000256" key="2">
    <source>
        <dbReference type="ARBA" id="ARBA00022475"/>
    </source>
</evidence>
<evidence type="ECO:0000256" key="7">
    <source>
        <dbReference type="ARBA" id="ARBA00023170"/>
    </source>
</evidence>
<dbReference type="EMBL" id="MU551646">
    <property type="protein sequence ID" value="KAI5620552.1"/>
    <property type="molecule type" value="Genomic_DNA"/>
</dbReference>
<dbReference type="PANTHER" id="PTHR24246">
    <property type="entry name" value="OLFACTORY RECEPTOR AND ADENOSINE RECEPTOR"/>
    <property type="match status" value="1"/>
</dbReference>
<evidence type="ECO:0000256" key="6">
    <source>
        <dbReference type="ARBA" id="ARBA00023136"/>
    </source>
</evidence>
<gene>
    <name evidence="12" type="ORF">C0J50_20019</name>
</gene>
<evidence type="ECO:0000256" key="9">
    <source>
        <dbReference type="ARBA" id="ARBA00023224"/>
    </source>
</evidence>
<dbReference type="GO" id="GO:0005886">
    <property type="term" value="C:plasma membrane"/>
    <property type="evidence" value="ECO:0007669"/>
    <property type="project" value="UniProtKB-SubCell"/>
</dbReference>
<dbReference type="AlphaFoldDB" id="A0AAD5AQE8"/>
<feature type="transmembrane region" description="Helical" evidence="10">
    <location>
        <begin position="226"/>
        <end position="248"/>
    </location>
</feature>
<keyword evidence="4 10" id="KW-1133">Transmembrane helix</keyword>
<reference evidence="12" key="1">
    <citation type="submission" date="2018-07" db="EMBL/GenBank/DDBJ databases">
        <title>Comparative genomics of catfishes provides insights into carnivory and benthic adaptation.</title>
        <authorList>
            <person name="Zhang Y."/>
            <person name="Wang D."/>
            <person name="Peng Z."/>
            <person name="Zheng S."/>
            <person name="Shao F."/>
            <person name="Tao W."/>
        </authorList>
    </citation>
    <scope>NUCLEOTIDE SEQUENCE</scope>
    <source>
        <strain evidence="12">Chongqing</strain>
    </source>
</reference>
<sequence>MEMLDQGTMNQVWLFSMAQCVLSVFVIGMNVRLCMLSDSSRHLKSVSSCLKFCLGWVGAIGGALDIPVNMLLNLRSTQCLYTCIMLVCVPLLVRQFTVWLLLLLILNTHLHCRFGNRYTGLVTRRRMLCLVLLSWLCSVVTAFSQFIVCNSIDTWGTEGLGFIWTNQTLHKPHHPAPSVIGKYLPYGGFLSKFLVEDLNNFTYAEIHSSHWGVCAHDTVLSPAFLVYVYDVAVFFIPLVILLGIYIDLSCVMSHQAVMSLSELQMKTSGWSRSLVLSLCLLVLLYLPLHTIHALHLFDPSRQWPLWANYLSSILFQAYGLVPPVLFITSRQKGSESLALKTATQQIKSIPQTPSEICLTERMPKGKARLKAWVDGRCVWITEHLIREYKGAPVAGVATADHQSQYHPVLYICLFQTNYLHIFPHHIHKPPPWSSSFPPSWWLHPQHSHTDIPHVLPLHMSEPSQSRLSHLVSKTSYMR</sequence>
<dbReference type="Proteomes" id="UP001205998">
    <property type="component" value="Unassembled WGS sequence"/>
</dbReference>
<keyword evidence="7 12" id="KW-0675">Receptor</keyword>
<evidence type="ECO:0000256" key="4">
    <source>
        <dbReference type="ARBA" id="ARBA00022989"/>
    </source>
</evidence>
<dbReference type="InterPro" id="IPR017452">
    <property type="entry name" value="GPCR_Rhodpsn_7TM"/>
</dbReference>
<feature type="transmembrane region" description="Helical" evidence="10">
    <location>
        <begin position="269"/>
        <end position="286"/>
    </location>
</feature>
<evidence type="ECO:0000259" key="11">
    <source>
        <dbReference type="PROSITE" id="PS50262"/>
    </source>
</evidence>
<keyword evidence="3 10" id="KW-0812">Transmembrane</keyword>
<feature type="transmembrane region" description="Helical" evidence="10">
    <location>
        <begin position="127"/>
        <end position="148"/>
    </location>
</feature>
<comment type="subcellular location">
    <subcellularLocation>
        <location evidence="1">Cell membrane</location>
        <topology evidence="1">Multi-pass membrane protein</topology>
    </subcellularLocation>
</comment>
<evidence type="ECO:0000256" key="3">
    <source>
        <dbReference type="ARBA" id="ARBA00022692"/>
    </source>
</evidence>
<evidence type="ECO:0000256" key="1">
    <source>
        <dbReference type="ARBA" id="ARBA00004651"/>
    </source>
</evidence>
<keyword evidence="2" id="KW-1003">Cell membrane</keyword>
<proteinExistence type="predicted"/>
<feature type="transmembrane region" description="Helical" evidence="10">
    <location>
        <begin position="306"/>
        <end position="327"/>
    </location>
</feature>
<feature type="transmembrane region" description="Helical" evidence="10">
    <location>
        <begin position="84"/>
        <end position="106"/>
    </location>
</feature>
<evidence type="ECO:0000313" key="12">
    <source>
        <dbReference type="EMBL" id="KAI5620552.1"/>
    </source>
</evidence>
<keyword evidence="8" id="KW-0325">Glycoprotein</keyword>
<dbReference type="PROSITE" id="PS50262">
    <property type="entry name" value="G_PROTEIN_RECEP_F1_2"/>
    <property type="match status" value="1"/>
</dbReference>
<feature type="transmembrane region" description="Helical" evidence="10">
    <location>
        <begin position="52"/>
        <end position="72"/>
    </location>
</feature>